<dbReference type="InterPro" id="IPR011322">
    <property type="entry name" value="N-reg_PII-like_a/b"/>
</dbReference>
<dbReference type="Proteomes" id="UP000242561">
    <property type="component" value="Chromosome"/>
</dbReference>
<reference evidence="2 3" key="1">
    <citation type="submission" date="2016-11" db="EMBL/GenBank/DDBJ databases">
        <title>Sphingorhabdus sp. LPB0140, isolated from marine environment.</title>
        <authorList>
            <person name="Kim E."/>
            <person name="Yi H."/>
        </authorList>
    </citation>
    <scope>NUCLEOTIDE SEQUENCE [LARGE SCALE GENOMIC DNA]</scope>
    <source>
        <strain evidence="2 3">LPB0140</strain>
    </source>
</reference>
<protein>
    <recommendedName>
        <fullName evidence="1">DUF2007 domain-containing protein</fullName>
    </recommendedName>
</protein>
<dbReference type="STRING" id="1913578.LPB140_01775"/>
<sequence>MSLVELARFPTKIKADICKSFLQSHEIMSVIFDDGMNNFFGGGGLIAVKLMVLDEDHDEAASLLAKAELL</sequence>
<dbReference type="Gene3D" id="3.30.70.790">
    <property type="entry name" value="UreE, C-terminal domain"/>
    <property type="match status" value="1"/>
</dbReference>
<feature type="domain" description="DUF2007" evidence="1">
    <location>
        <begin position="4"/>
        <end position="68"/>
    </location>
</feature>
<accession>A0A1L3J9F6</accession>
<dbReference type="RefSeq" id="WP_072558413.1">
    <property type="nucleotide sequence ID" value="NZ_CP018154.1"/>
</dbReference>
<name>A0A1L3J9F6_9SPHN</name>
<dbReference type="InterPro" id="IPR018551">
    <property type="entry name" value="DUF2007"/>
</dbReference>
<organism evidence="2 3">
    <name type="scientific">Sphingorhabdus lutea</name>
    <dbReference type="NCBI Taxonomy" id="1913578"/>
    <lineage>
        <taxon>Bacteria</taxon>
        <taxon>Pseudomonadati</taxon>
        <taxon>Pseudomonadota</taxon>
        <taxon>Alphaproteobacteria</taxon>
        <taxon>Sphingomonadales</taxon>
        <taxon>Sphingomonadaceae</taxon>
        <taxon>Sphingorhabdus</taxon>
    </lineage>
</organism>
<evidence type="ECO:0000313" key="2">
    <source>
        <dbReference type="EMBL" id="APG61766.1"/>
    </source>
</evidence>
<evidence type="ECO:0000259" key="1">
    <source>
        <dbReference type="Pfam" id="PF09413"/>
    </source>
</evidence>
<dbReference type="EMBL" id="CP018154">
    <property type="protein sequence ID" value="APG61766.1"/>
    <property type="molecule type" value="Genomic_DNA"/>
</dbReference>
<dbReference type="SUPFAM" id="SSF54913">
    <property type="entry name" value="GlnB-like"/>
    <property type="match status" value="1"/>
</dbReference>
<evidence type="ECO:0000313" key="3">
    <source>
        <dbReference type="Proteomes" id="UP000242561"/>
    </source>
</evidence>
<keyword evidence="3" id="KW-1185">Reference proteome</keyword>
<dbReference type="Pfam" id="PF09413">
    <property type="entry name" value="DUF2007"/>
    <property type="match status" value="1"/>
</dbReference>
<dbReference type="KEGG" id="sphl:LPB140_01775"/>
<dbReference type="AlphaFoldDB" id="A0A1L3J9F6"/>
<dbReference type="OrthoDB" id="7573469at2"/>
<gene>
    <name evidence="2" type="ORF">LPB140_01775</name>
</gene>
<proteinExistence type="predicted"/>